<dbReference type="AlphaFoldDB" id="A0AA39YL67"/>
<comment type="caution">
    <text evidence="8">The sequence shown here is derived from an EMBL/GenBank/DDBJ whole genome shotgun (WGS) entry which is preliminary data.</text>
</comment>
<evidence type="ECO:0000256" key="4">
    <source>
        <dbReference type="ARBA" id="ARBA00023098"/>
    </source>
</evidence>
<evidence type="ECO:0000256" key="3">
    <source>
        <dbReference type="ARBA" id="ARBA00022679"/>
    </source>
</evidence>
<proteinExistence type="predicted"/>
<dbReference type="InterPro" id="IPR011004">
    <property type="entry name" value="Trimer_LpxA-like_sf"/>
</dbReference>
<evidence type="ECO:0000256" key="6">
    <source>
        <dbReference type="SAM" id="MobiDB-lite"/>
    </source>
</evidence>
<feature type="region of interest" description="Disordered" evidence="6">
    <location>
        <begin position="1"/>
        <end position="20"/>
    </location>
</feature>
<keyword evidence="5" id="KW-0012">Acyltransferase</keyword>
<evidence type="ECO:0000259" key="7">
    <source>
        <dbReference type="Pfam" id="PF13720"/>
    </source>
</evidence>
<dbReference type="Gene3D" id="2.160.10.10">
    <property type="entry name" value="Hexapeptide repeat proteins"/>
    <property type="match status" value="1"/>
</dbReference>
<dbReference type="InterPro" id="IPR029098">
    <property type="entry name" value="Acetyltransf_C"/>
</dbReference>
<evidence type="ECO:0000313" key="9">
    <source>
        <dbReference type="Proteomes" id="UP001174997"/>
    </source>
</evidence>
<evidence type="ECO:0000256" key="2">
    <source>
        <dbReference type="ARBA" id="ARBA00022556"/>
    </source>
</evidence>
<dbReference type="InterPro" id="IPR010137">
    <property type="entry name" value="Lipid_A_LpxA"/>
</dbReference>
<dbReference type="Gene3D" id="1.20.1180.10">
    <property type="entry name" value="Udp N-acetylglucosamine O-acyltransferase, C-terminal domain"/>
    <property type="match status" value="1"/>
</dbReference>
<evidence type="ECO:0000256" key="1">
    <source>
        <dbReference type="ARBA" id="ARBA00022516"/>
    </source>
</evidence>
<dbReference type="SUPFAM" id="SSF51161">
    <property type="entry name" value="Trimeric LpxA-like enzymes"/>
    <property type="match status" value="1"/>
</dbReference>
<feature type="compositionally biased region" description="Polar residues" evidence="6">
    <location>
        <begin position="1"/>
        <end position="16"/>
    </location>
</feature>
<evidence type="ECO:0000313" key="8">
    <source>
        <dbReference type="EMBL" id="KAK0653576.1"/>
    </source>
</evidence>
<sequence length="289" mass="30341">MDKPNTPQNQSETIPSSFPPLQIHPTSLIHPSSLPLIHPTATIGPFCLVGPNVSIGARTVLLSHVSIPSNTALSADCTVHPFSVLGGASQAIADKALGDTGRLTLGNNCTIREGVTCNVGFSEKGTVIGSGCLLMANSHVAHDCIVGDEVILVNGVLLAGHVTVGRGAIFAGLGGAVQHVRVGEYAYVGGATVVSRDVLPFSMVKGYRGLTVGVNAVGLKRRGWSRERIEGVSRAVKAVLRSDEKVLRELVQELVNEGADDVARLMDFARESERGLCLLLGQERGITKL</sequence>
<dbReference type="NCBIfam" id="TIGR01852">
    <property type="entry name" value="lipid_A_lpxA"/>
    <property type="match status" value="1"/>
</dbReference>
<evidence type="ECO:0000256" key="5">
    <source>
        <dbReference type="ARBA" id="ARBA00023315"/>
    </source>
</evidence>
<feature type="domain" description="UDP N-acetylglucosamine O-acyltransferase C-terminal" evidence="7">
    <location>
        <begin position="197"/>
        <end position="277"/>
    </location>
</feature>
<keyword evidence="1" id="KW-0444">Lipid biosynthesis</keyword>
<dbReference type="Pfam" id="PF13720">
    <property type="entry name" value="Acetyltransf_11"/>
    <property type="match status" value="1"/>
</dbReference>
<dbReference type="EMBL" id="JAULSY010000266">
    <property type="protein sequence ID" value="KAK0653576.1"/>
    <property type="molecule type" value="Genomic_DNA"/>
</dbReference>
<accession>A0AA39YL67</accession>
<protein>
    <submittedName>
        <fullName evidence="8">Acyl---UDP-N-acetylglucosamine-O-acyltransferase</fullName>
    </submittedName>
</protein>
<dbReference type="Proteomes" id="UP001174997">
    <property type="component" value="Unassembled WGS sequence"/>
</dbReference>
<dbReference type="Pfam" id="PF00132">
    <property type="entry name" value="Hexapep"/>
    <property type="match status" value="1"/>
</dbReference>
<dbReference type="InterPro" id="IPR001451">
    <property type="entry name" value="Hexapep"/>
</dbReference>
<dbReference type="NCBIfam" id="NF003657">
    <property type="entry name" value="PRK05289.1"/>
    <property type="match status" value="1"/>
</dbReference>
<dbReference type="GO" id="GO:0016020">
    <property type="term" value="C:membrane"/>
    <property type="evidence" value="ECO:0007669"/>
    <property type="project" value="GOC"/>
</dbReference>
<dbReference type="GO" id="GO:0008780">
    <property type="term" value="F:acyl-[acyl-carrier-protein]-UDP-N-acetylglucosamine O-acyltransferase activity"/>
    <property type="evidence" value="ECO:0007669"/>
    <property type="project" value="InterPro"/>
</dbReference>
<dbReference type="PANTHER" id="PTHR43480">
    <property type="entry name" value="ACYL-[ACYL-CARRIER-PROTEIN]--UDP-N-ACETYLGLUCOSAMINE O-ACYLTRANSFERASE"/>
    <property type="match status" value="1"/>
</dbReference>
<organism evidence="8 9">
    <name type="scientific">Cercophora samala</name>
    <dbReference type="NCBI Taxonomy" id="330535"/>
    <lineage>
        <taxon>Eukaryota</taxon>
        <taxon>Fungi</taxon>
        <taxon>Dikarya</taxon>
        <taxon>Ascomycota</taxon>
        <taxon>Pezizomycotina</taxon>
        <taxon>Sordariomycetes</taxon>
        <taxon>Sordariomycetidae</taxon>
        <taxon>Sordariales</taxon>
        <taxon>Lasiosphaeriaceae</taxon>
        <taxon>Cercophora</taxon>
    </lineage>
</organism>
<reference evidence="8" key="1">
    <citation type="submission" date="2023-06" db="EMBL/GenBank/DDBJ databases">
        <title>Genome-scale phylogeny and comparative genomics of the fungal order Sordariales.</title>
        <authorList>
            <consortium name="Lawrence Berkeley National Laboratory"/>
            <person name="Hensen N."/>
            <person name="Bonometti L."/>
            <person name="Westerberg I."/>
            <person name="Brannstrom I.O."/>
            <person name="Guillou S."/>
            <person name="Cros-Aarteil S."/>
            <person name="Calhoun S."/>
            <person name="Haridas S."/>
            <person name="Kuo A."/>
            <person name="Mondo S."/>
            <person name="Pangilinan J."/>
            <person name="Riley R."/>
            <person name="Labutti K."/>
            <person name="Andreopoulos B."/>
            <person name="Lipzen A."/>
            <person name="Chen C."/>
            <person name="Yanf M."/>
            <person name="Daum C."/>
            <person name="Ng V."/>
            <person name="Clum A."/>
            <person name="Steindorff A."/>
            <person name="Ohm R."/>
            <person name="Martin F."/>
            <person name="Silar P."/>
            <person name="Natvig D."/>
            <person name="Lalanne C."/>
            <person name="Gautier V."/>
            <person name="Ament-Velasquez S.L."/>
            <person name="Kruys A."/>
            <person name="Hutchinson M.I."/>
            <person name="Powell A.J."/>
            <person name="Barry K."/>
            <person name="Miller A.N."/>
            <person name="Grigoriev I.V."/>
            <person name="Debuchy R."/>
            <person name="Gladieux P."/>
            <person name="Thoren M.H."/>
            <person name="Johannesson H."/>
        </authorList>
    </citation>
    <scope>NUCLEOTIDE SEQUENCE</scope>
    <source>
        <strain evidence="8">CBS 307.81</strain>
    </source>
</reference>
<dbReference type="PANTHER" id="PTHR43480:SF1">
    <property type="entry name" value="ACYL-[ACYL-CARRIER-PROTEIN]--UDP-N-ACETYLGLUCOSAMINE O-ACYLTRANSFERASE, MITOCHONDRIAL-RELATED"/>
    <property type="match status" value="1"/>
</dbReference>
<keyword evidence="9" id="KW-1185">Reference proteome</keyword>
<dbReference type="PIRSF" id="PIRSF000456">
    <property type="entry name" value="UDP-GlcNAc_acltr"/>
    <property type="match status" value="1"/>
</dbReference>
<name>A0AA39YL67_9PEZI</name>
<keyword evidence="2" id="KW-0441">Lipid A biosynthesis</keyword>
<dbReference type="GO" id="GO:0009245">
    <property type="term" value="P:lipid A biosynthetic process"/>
    <property type="evidence" value="ECO:0007669"/>
    <property type="project" value="UniProtKB-KW"/>
</dbReference>
<gene>
    <name evidence="8" type="ORF">QBC41DRAFT_65723</name>
</gene>
<keyword evidence="4" id="KW-0443">Lipid metabolism</keyword>
<keyword evidence="3" id="KW-0808">Transferase</keyword>
<dbReference type="InterPro" id="IPR037157">
    <property type="entry name" value="Acetyltransf_C_sf"/>
</dbReference>